<dbReference type="GO" id="GO:0005524">
    <property type="term" value="F:ATP binding"/>
    <property type="evidence" value="ECO:0007669"/>
    <property type="project" value="UniProtKB-UniRule"/>
</dbReference>
<feature type="binding site" evidence="2">
    <location>
        <position position="113"/>
    </location>
    <ligand>
        <name>ATP</name>
        <dbReference type="ChEBI" id="CHEBI:30616"/>
    </ligand>
</feature>
<comment type="caution">
    <text evidence="2">Lacks conserved residue(s) required for the propagation of feature annotation.</text>
</comment>
<comment type="similarity">
    <text evidence="2">Belongs to the thiamine-monophosphate kinase family.</text>
</comment>
<dbReference type="GO" id="GO:0009030">
    <property type="term" value="F:thiamine-phosphate kinase activity"/>
    <property type="evidence" value="ECO:0007669"/>
    <property type="project" value="UniProtKB-UniRule"/>
</dbReference>
<protein>
    <recommendedName>
        <fullName evidence="2">Thiamine-monophosphate kinase</fullName>
        <shortName evidence="2">TMP kinase</shortName>
        <shortName evidence="2">Thiamine-phosphate kinase</shortName>
        <ecNumber evidence="2">2.7.4.16</ecNumber>
    </recommendedName>
</protein>
<feature type="binding site" evidence="2">
    <location>
        <position position="38"/>
    </location>
    <ligand>
        <name>Mg(2+)</name>
        <dbReference type="ChEBI" id="CHEBI:18420"/>
        <label>4</label>
    </ligand>
</feature>
<evidence type="ECO:0000313" key="5">
    <source>
        <dbReference type="Proteomes" id="UP000001227"/>
    </source>
</evidence>
<dbReference type="EMBL" id="CP001102">
    <property type="protein sequence ID" value="ACE05820.1"/>
    <property type="molecule type" value="Genomic_DNA"/>
</dbReference>
<dbReference type="GO" id="GO:0009229">
    <property type="term" value="P:thiamine diphosphate biosynthetic process"/>
    <property type="evidence" value="ECO:0007669"/>
    <property type="project" value="UniProtKB-UniRule"/>
</dbReference>
<dbReference type="InterPro" id="IPR036676">
    <property type="entry name" value="PurM-like_C_sf"/>
</dbReference>
<dbReference type="EC" id="2.7.4.16" evidence="2"/>
<reference evidence="4 5" key="1">
    <citation type="journal article" date="2010" name="J. Bacteriol.">
        <title>The genome of the amoeba symbiont 'Candidatus Amoebophilus asiaticus' reveals common mechanisms for host cell interaction among amoeba-associated bacteria.</title>
        <authorList>
            <person name="Schmitz-Esser S."/>
            <person name="Tischler P."/>
            <person name="Arnold R."/>
            <person name="Montanaro J."/>
            <person name="Wagner M."/>
            <person name="Rattei T."/>
            <person name="Horn M."/>
        </authorList>
    </citation>
    <scope>NUCLEOTIDE SEQUENCE [LARGE SCALE GENOMIC DNA]</scope>
    <source>
        <strain evidence="4 5">5a2</strain>
    </source>
</reference>
<feature type="binding site" evidence="2">
    <location>
        <position position="236"/>
    </location>
    <ligand>
        <name>ATP</name>
        <dbReference type="ChEBI" id="CHEBI:30616"/>
    </ligand>
</feature>
<dbReference type="Proteomes" id="UP000001227">
    <property type="component" value="Chromosome"/>
</dbReference>
<dbReference type="NCBIfam" id="TIGR01379">
    <property type="entry name" value="thiL"/>
    <property type="match status" value="1"/>
</dbReference>
<feature type="binding site" evidence="2">
    <location>
        <position position="52"/>
    </location>
    <ligand>
        <name>Mg(2+)</name>
        <dbReference type="ChEBI" id="CHEBI:18420"/>
        <label>4</label>
    </ligand>
</feature>
<keyword evidence="2" id="KW-0067">ATP-binding</keyword>
<dbReference type="SUPFAM" id="SSF55326">
    <property type="entry name" value="PurM N-terminal domain-like"/>
    <property type="match status" value="1"/>
</dbReference>
<sequence length="339" mass="37323">MSTSRTELKDLGKFKLIETITENFKLHHPTSIHGIGDDAAVIDTGNFYILVTTNMLVEGVAFDLTYCPLKHVGYKAVVGTMADIIAMNGTLEQITVSIAISNRFTLEAVQELYQGIYRACEHYKVDLVGGDTTSSTSGLILSITAIGKVVKEKLCLRKGAKPYDLVCVTGDLGAAYLGLQILNREKKIFEVDPHMQPKLEPYQHLIERQLKPEARTEIIQLFDQENILPSSMIDISGGLASGLLHINKVSGVGITIYENKLPINQKTYETAEALHLSSTLCALHGGEDYELLFTIPQSELPKIEKHPNIHVIGYVTDVSLGVKLITNSDESIEINAQGW</sequence>
<keyword evidence="2" id="KW-0479">Metal-binding</keyword>
<feature type="binding site" evidence="2">
    <location>
        <position position="131"/>
    </location>
    <ligand>
        <name>Mg(2+)</name>
        <dbReference type="ChEBI" id="CHEBI:18420"/>
        <label>1</label>
    </ligand>
</feature>
<keyword evidence="2" id="KW-0418">Kinase</keyword>
<feature type="binding site" evidence="2">
    <location>
        <begin position="130"/>
        <end position="131"/>
    </location>
    <ligand>
        <name>ATP</name>
        <dbReference type="ChEBI" id="CHEBI:30616"/>
    </ligand>
</feature>
<evidence type="ECO:0000313" key="4">
    <source>
        <dbReference type="EMBL" id="ACE05820.1"/>
    </source>
</evidence>
<keyword evidence="2" id="KW-0547">Nucleotide-binding</keyword>
<dbReference type="HAMAP" id="MF_02128">
    <property type="entry name" value="TMP_kinase"/>
    <property type="match status" value="1"/>
</dbReference>
<gene>
    <name evidence="2" type="primary">thiL</name>
    <name evidence="4" type="ordered locus">Aasi_0402</name>
</gene>
<feature type="binding site" evidence="2">
    <location>
        <position position="38"/>
    </location>
    <ligand>
        <name>Mg(2+)</name>
        <dbReference type="ChEBI" id="CHEBI:18420"/>
        <label>3</label>
    </ligand>
</feature>
<feature type="binding site" evidence="2">
    <location>
        <position position="53"/>
    </location>
    <ligand>
        <name>Mg(2+)</name>
        <dbReference type="ChEBI" id="CHEBI:18420"/>
        <label>1</label>
    </ligand>
</feature>
<comment type="catalytic activity">
    <reaction evidence="2">
        <text>thiamine phosphate + ATP = thiamine diphosphate + ADP</text>
        <dbReference type="Rhea" id="RHEA:15913"/>
        <dbReference type="ChEBI" id="CHEBI:30616"/>
        <dbReference type="ChEBI" id="CHEBI:37575"/>
        <dbReference type="ChEBI" id="CHEBI:58937"/>
        <dbReference type="ChEBI" id="CHEBI:456216"/>
        <dbReference type="EC" id="2.7.4.16"/>
    </reaction>
</comment>
<evidence type="ECO:0000256" key="2">
    <source>
        <dbReference type="HAMAP-Rule" id="MF_02128"/>
    </source>
</evidence>
<comment type="function">
    <text evidence="2">Catalyzes the ATP-dependent phosphorylation of thiamine-monophosphate (TMP) to form thiamine-pyrophosphate (TPP), the active form of vitamin B1.</text>
</comment>
<dbReference type="Gene3D" id="3.30.1330.10">
    <property type="entry name" value="PurM-like, N-terminal domain"/>
    <property type="match status" value="1"/>
</dbReference>
<dbReference type="UniPathway" id="UPA00060">
    <property type="reaction ID" value="UER00142"/>
</dbReference>
<comment type="miscellaneous">
    <text evidence="2">Reaction mechanism of ThiL seems to utilize a direct, inline transfer of the gamma-phosphate of ATP to TMP rather than a phosphorylated enzyme intermediate.</text>
</comment>
<feature type="binding site" evidence="2">
    <location>
        <position position="157"/>
    </location>
    <ligand>
        <name>ATP</name>
        <dbReference type="ChEBI" id="CHEBI:30616"/>
    </ligand>
</feature>
<comment type="pathway">
    <text evidence="2">Cofactor biosynthesis; thiamine diphosphate biosynthesis; thiamine diphosphate from thiamine phosphate: step 1/1.</text>
</comment>
<dbReference type="InterPro" id="IPR006283">
    <property type="entry name" value="ThiL-like"/>
</dbReference>
<dbReference type="InterPro" id="IPR036921">
    <property type="entry name" value="PurM-like_N_sf"/>
</dbReference>
<organism evidence="4 5">
    <name type="scientific">Amoebophilus asiaticus (strain 5a2)</name>
    <dbReference type="NCBI Taxonomy" id="452471"/>
    <lineage>
        <taxon>Bacteria</taxon>
        <taxon>Pseudomonadati</taxon>
        <taxon>Bacteroidota</taxon>
        <taxon>Cytophagia</taxon>
        <taxon>Cytophagales</taxon>
        <taxon>Amoebophilaceae</taxon>
        <taxon>Candidatus Amoebophilus</taxon>
    </lineage>
</organism>
<dbReference type="PIRSF" id="PIRSF005303">
    <property type="entry name" value="Thiam_monoph_kin"/>
    <property type="match status" value="1"/>
</dbReference>
<feature type="binding site" evidence="2">
    <location>
        <position position="287"/>
    </location>
    <ligand>
        <name>substrate</name>
    </ligand>
</feature>
<accession>B3ERG8</accession>
<dbReference type="OrthoDB" id="9802811at2"/>
<dbReference type="GO" id="GO:0009228">
    <property type="term" value="P:thiamine biosynthetic process"/>
    <property type="evidence" value="ECO:0007669"/>
    <property type="project" value="UniProtKB-KW"/>
</dbReference>
<feature type="binding site" evidence="2">
    <location>
        <position position="83"/>
    </location>
    <ligand>
        <name>Mg(2+)</name>
        <dbReference type="ChEBI" id="CHEBI:18420"/>
        <label>4</label>
    </ligand>
</feature>
<dbReference type="SUPFAM" id="SSF56042">
    <property type="entry name" value="PurM C-terminal domain-like"/>
    <property type="match status" value="1"/>
</dbReference>
<feature type="binding site" evidence="2">
    <location>
        <position position="83"/>
    </location>
    <ligand>
        <name>Mg(2+)</name>
        <dbReference type="ChEBI" id="CHEBI:18420"/>
        <label>3</label>
    </ligand>
</feature>
<dbReference type="RefSeq" id="WP_012472581.1">
    <property type="nucleotide sequence ID" value="NC_010830.1"/>
</dbReference>
<dbReference type="CDD" id="cd02194">
    <property type="entry name" value="ThiL"/>
    <property type="match status" value="1"/>
</dbReference>
<dbReference type="eggNOG" id="COG0611">
    <property type="taxonomic scope" value="Bacteria"/>
</dbReference>
<dbReference type="Gene3D" id="3.90.650.10">
    <property type="entry name" value="PurM-like C-terminal domain"/>
    <property type="match status" value="1"/>
</dbReference>
<keyword evidence="5" id="KW-1185">Reference proteome</keyword>
<feature type="binding site" evidence="2">
    <location>
        <position position="234"/>
    </location>
    <ligand>
        <name>Mg(2+)</name>
        <dbReference type="ChEBI" id="CHEBI:18420"/>
        <label>3</label>
    </ligand>
</feature>
<dbReference type="InterPro" id="IPR016188">
    <property type="entry name" value="PurM-like_N"/>
</dbReference>
<dbReference type="Pfam" id="PF00586">
    <property type="entry name" value="AIRS"/>
    <property type="match status" value="1"/>
</dbReference>
<feature type="binding site" evidence="2">
    <location>
        <position position="83"/>
    </location>
    <ligand>
        <name>Mg(2+)</name>
        <dbReference type="ChEBI" id="CHEBI:18420"/>
        <label>2</label>
    </ligand>
</feature>
<keyword evidence="2" id="KW-0808">Transferase</keyword>
<dbReference type="PANTHER" id="PTHR30270">
    <property type="entry name" value="THIAMINE-MONOPHOSPHATE KINASE"/>
    <property type="match status" value="1"/>
</dbReference>
<evidence type="ECO:0000259" key="3">
    <source>
        <dbReference type="Pfam" id="PF00586"/>
    </source>
</evidence>
<dbReference type="STRING" id="452471.Aasi_0402"/>
<dbReference type="PANTHER" id="PTHR30270:SF0">
    <property type="entry name" value="THIAMINE-MONOPHOSPHATE KINASE"/>
    <property type="match status" value="1"/>
</dbReference>
<dbReference type="GO" id="GO:0000287">
    <property type="term" value="F:magnesium ion binding"/>
    <property type="evidence" value="ECO:0007669"/>
    <property type="project" value="UniProtKB-UniRule"/>
</dbReference>
<evidence type="ECO:0000256" key="1">
    <source>
        <dbReference type="ARBA" id="ARBA00022977"/>
    </source>
</evidence>
<keyword evidence="1 2" id="KW-0784">Thiamine biosynthesis</keyword>
<proteinExistence type="inferred from homology"/>
<feature type="domain" description="PurM-like N-terminal" evidence="3">
    <location>
        <begin position="36"/>
        <end position="149"/>
    </location>
</feature>
<keyword evidence="2" id="KW-0460">Magnesium</keyword>
<dbReference type="KEGG" id="aas:Aasi_0402"/>
<dbReference type="HOGENOM" id="CLU_046964_1_0_10"/>
<name>B3ERG8_AMOA5</name>
<dbReference type="AlphaFoldDB" id="B3ERG8"/>